<sequence length="143" mass="15750">MHMLGAQGTTVLRPPEGEPRVDLDLVLENENRMAEVVRSVERNGVETVPGFQVLPGSFAWFSIVLARTEAAMLAAFTGGGKPTAQYLTNEQGRRHVQRAVPAKTGKLRDTEHPIHGLEFMGTDHIFRLNGVRVETFSGLEKSL</sequence>
<dbReference type="Proteomes" id="UP001214441">
    <property type="component" value="Unassembled WGS sequence"/>
</dbReference>
<organism evidence="1 2">
    <name type="scientific">Streptomyces iconiensis</name>
    <dbReference type="NCBI Taxonomy" id="1384038"/>
    <lineage>
        <taxon>Bacteria</taxon>
        <taxon>Bacillati</taxon>
        <taxon>Actinomycetota</taxon>
        <taxon>Actinomycetes</taxon>
        <taxon>Kitasatosporales</taxon>
        <taxon>Streptomycetaceae</taxon>
        <taxon>Streptomyces</taxon>
    </lineage>
</organism>
<gene>
    <name evidence="1" type="ORF">NMN56_005950</name>
</gene>
<dbReference type="RefSeq" id="WP_274042685.1">
    <property type="nucleotide sequence ID" value="NZ_JANCPR020000005.1"/>
</dbReference>
<proteinExistence type="predicted"/>
<name>A0ABT6ZR17_9ACTN</name>
<evidence type="ECO:0000313" key="2">
    <source>
        <dbReference type="Proteomes" id="UP001214441"/>
    </source>
</evidence>
<evidence type="ECO:0000313" key="1">
    <source>
        <dbReference type="EMBL" id="MDJ1131507.1"/>
    </source>
</evidence>
<keyword evidence="2" id="KW-1185">Reference proteome</keyword>
<accession>A0ABT6ZR17</accession>
<reference evidence="1 2" key="1">
    <citation type="submission" date="2023-05" db="EMBL/GenBank/DDBJ databases">
        <title>Streptantibioticus silvisoli sp. nov., acidotolerant actinomycetes 1 from pine litter.</title>
        <authorList>
            <person name="Swiecimska M."/>
            <person name="Golinska P."/>
            <person name="Sangal V."/>
            <person name="Wachnowicz B."/>
            <person name="Goodfellow M."/>
        </authorList>
    </citation>
    <scope>NUCLEOTIDE SEQUENCE [LARGE SCALE GENOMIC DNA]</scope>
    <source>
        <strain evidence="1 2">DSM 42109</strain>
    </source>
</reference>
<comment type="caution">
    <text evidence="1">The sequence shown here is derived from an EMBL/GenBank/DDBJ whole genome shotgun (WGS) entry which is preliminary data.</text>
</comment>
<protein>
    <submittedName>
        <fullName evidence="1">Uncharacterized protein</fullName>
    </submittedName>
</protein>
<dbReference type="EMBL" id="JANCPR020000005">
    <property type="protein sequence ID" value="MDJ1131507.1"/>
    <property type="molecule type" value="Genomic_DNA"/>
</dbReference>